<dbReference type="PANTHER" id="PTHR43461">
    <property type="entry name" value="TRANSMEMBRANE PROTEIN 256"/>
    <property type="match status" value="1"/>
</dbReference>
<evidence type="ECO:0000256" key="1">
    <source>
        <dbReference type="ARBA" id="ARBA00004141"/>
    </source>
</evidence>
<evidence type="ECO:0000313" key="8">
    <source>
        <dbReference type="Proteomes" id="UP000248925"/>
    </source>
</evidence>
<keyword evidence="4 6" id="KW-1133">Transmembrane helix</keyword>
<dbReference type="Proteomes" id="UP000248925">
    <property type="component" value="Unassembled WGS sequence"/>
</dbReference>
<dbReference type="OrthoDB" id="7173378at2"/>
<dbReference type="EMBL" id="PCDP01000035">
    <property type="protein sequence ID" value="PZM13978.1"/>
    <property type="molecule type" value="Genomic_DNA"/>
</dbReference>
<feature type="transmembrane region" description="Helical" evidence="6">
    <location>
        <begin position="119"/>
        <end position="143"/>
    </location>
</feature>
<gene>
    <name evidence="7" type="ORF">CPY51_14095</name>
</gene>
<dbReference type="InterPro" id="IPR006696">
    <property type="entry name" value="DUF423"/>
</dbReference>
<sequence length="151" mass="15402">MRSCGQSSGIPSNALPTTCRTRNRSVVNRNARPFLLLLSGIFGCAGVALSAAAAHAGGDTHLLASASTMCLAHAPALLGLYACFARLRTAALAGILIGLGTLLFSGDVITLYFRGSGLFPMAAPIGGFAMMAGWLVLALGAFFREKVASAA</sequence>
<comment type="subcellular location">
    <subcellularLocation>
        <location evidence="1">Membrane</location>
        <topology evidence="1">Multi-pass membrane protein</topology>
    </subcellularLocation>
</comment>
<evidence type="ECO:0000313" key="7">
    <source>
        <dbReference type="EMBL" id="PZM13978.1"/>
    </source>
</evidence>
<evidence type="ECO:0000256" key="6">
    <source>
        <dbReference type="SAM" id="Phobius"/>
    </source>
</evidence>
<feature type="transmembrane region" description="Helical" evidence="6">
    <location>
        <begin position="62"/>
        <end position="84"/>
    </location>
</feature>
<dbReference type="GO" id="GO:0005886">
    <property type="term" value="C:plasma membrane"/>
    <property type="evidence" value="ECO:0007669"/>
    <property type="project" value="TreeGrafter"/>
</dbReference>
<keyword evidence="5 6" id="KW-0472">Membrane</keyword>
<feature type="transmembrane region" description="Helical" evidence="6">
    <location>
        <begin position="91"/>
        <end position="113"/>
    </location>
</feature>
<evidence type="ECO:0000256" key="2">
    <source>
        <dbReference type="ARBA" id="ARBA00009694"/>
    </source>
</evidence>
<comment type="caution">
    <text evidence="7">The sequence shown here is derived from an EMBL/GenBank/DDBJ whole genome shotgun (WGS) entry which is preliminary data.</text>
</comment>
<proteinExistence type="inferred from homology"/>
<comment type="similarity">
    <text evidence="2">Belongs to the UPF0382 family.</text>
</comment>
<keyword evidence="8" id="KW-1185">Reference proteome</keyword>
<reference evidence="7 8" key="1">
    <citation type="journal article" date="2018" name="Sci. Rep.">
        <title>Rhizobium tumorigenes sp. nov., a novel plant tumorigenic bacterium isolated from cane gall tumors on thornless blackberry.</title>
        <authorList>
            <person name="Kuzmanovi N."/>
            <person name="Smalla K."/>
            <person name="Gronow S."/>
            <person name="PuBawska J."/>
        </authorList>
    </citation>
    <scope>NUCLEOTIDE SEQUENCE [LARGE SCALE GENOMIC DNA]</scope>
    <source>
        <strain evidence="7 8">CCBAU 85046</strain>
    </source>
</reference>
<feature type="transmembrane region" description="Helical" evidence="6">
    <location>
        <begin position="34"/>
        <end position="56"/>
    </location>
</feature>
<keyword evidence="3 6" id="KW-0812">Transmembrane</keyword>
<evidence type="ECO:0000256" key="5">
    <source>
        <dbReference type="ARBA" id="ARBA00023136"/>
    </source>
</evidence>
<accession>A0A2W4CT29</accession>
<evidence type="ECO:0000256" key="3">
    <source>
        <dbReference type="ARBA" id="ARBA00022692"/>
    </source>
</evidence>
<evidence type="ECO:0008006" key="9">
    <source>
        <dbReference type="Google" id="ProtNLM"/>
    </source>
</evidence>
<evidence type="ECO:0000256" key="4">
    <source>
        <dbReference type="ARBA" id="ARBA00022989"/>
    </source>
</evidence>
<organism evidence="7 8">
    <name type="scientific">Rhizobium tubonense</name>
    <dbReference type="NCBI Taxonomy" id="484088"/>
    <lineage>
        <taxon>Bacteria</taxon>
        <taxon>Pseudomonadati</taxon>
        <taxon>Pseudomonadota</taxon>
        <taxon>Alphaproteobacteria</taxon>
        <taxon>Hyphomicrobiales</taxon>
        <taxon>Rhizobiaceae</taxon>
        <taxon>Rhizobium/Agrobacterium group</taxon>
        <taxon>Rhizobium</taxon>
    </lineage>
</organism>
<name>A0A2W4CT29_9HYPH</name>
<protein>
    <recommendedName>
        <fullName evidence="9">DUF423 domain-containing protein</fullName>
    </recommendedName>
</protein>
<dbReference type="AlphaFoldDB" id="A0A2W4CT29"/>
<dbReference type="PANTHER" id="PTHR43461:SF1">
    <property type="entry name" value="TRANSMEMBRANE PROTEIN 256"/>
    <property type="match status" value="1"/>
</dbReference>
<dbReference type="Pfam" id="PF04241">
    <property type="entry name" value="DUF423"/>
    <property type="match status" value="1"/>
</dbReference>